<organism evidence="2 3">
    <name type="scientific">Nicotiana sylvestris</name>
    <name type="common">Wood tobacco</name>
    <name type="synonym">South American tobacco</name>
    <dbReference type="NCBI Taxonomy" id="4096"/>
    <lineage>
        <taxon>Eukaryota</taxon>
        <taxon>Viridiplantae</taxon>
        <taxon>Streptophyta</taxon>
        <taxon>Embryophyta</taxon>
        <taxon>Tracheophyta</taxon>
        <taxon>Spermatophyta</taxon>
        <taxon>Magnoliopsida</taxon>
        <taxon>eudicotyledons</taxon>
        <taxon>Gunneridae</taxon>
        <taxon>Pentapetalae</taxon>
        <taxon>asterids</taxon>
        <taxon>lamiids</taxon>
        <taxon>Solanales</taxon>
        <taxon>Solanaceae</taxon>
        <taxon>Nicotianoideae</taxon>
        <taxon>Nicotianeae</taxon>
        <taxon>Nicotiana</taxon>
    </lineage>
</organism>
<dbReference type="STRING" id="4096.A0A1U7WQT5"/>
<evidence type="ECO:0000313" key="2">
    <source>
        <dbReference type="Proteomes" id="UP000189701"/>
    </source>
</evidence>
<accession>A0A1U7WQT5</accession>
<dbReference type="Proteomes" id="UP000189701">
    <property type="component" value="Unplaced"/>
</dbReference>
<dbReference type="Pfam" id="PF03004">
    <property type="entry name" value="Transposase_24"/>
    <property type="match status" value="1"/>
</dbReference>
<reference evidence="2" key="1">
    <citation type="journal article" date="2013" name="Genome Biol.">
        <title>Reference genomes and transcriptomes of Nicotiana sylvestris and Nicotiana tomentosiformis.</title>
        <authorList>
            <person name="Sierro N."/>
            <person name="Battey J.N."/>
            <person name="Ouadi S."/>
            <person name="Bovet L."/>
            <person name="Goepfert S."/>
            <person name="Bakaher N."/>
            <person name="Peitsch M.C."/>
            <person name="Ivanov N.V."/>
        </authorList>
    </citation>
    <scope>NUCLEOTIDE SEQUENCE [LARGE SCALE GENOMIC DNA]</scope>
</reference>
<feature type="region of interest" description="Disordered" evidence="1">
    <location>
        <begin position="1"/>
        <end position="46"/>
    </location>
</feature>
<evidence type="ECO:0000256" key="1">
    <source>
        <dbReference type="SAM" id="MobiDB-lite"/>
    </source>
</evidence>
<dbReference type="AlphaFoldDB" id="A0A1U7WQT5"/>
<protein>
    <submittedName>
        <fullName evidence="3">Uncharacterized protein LOC104229913</fullName>
    </submittedName>
</protein>
<dbReference type="PANTHER" id="PTHR33144">
    <property type="entry name" value="OS10G0409366 PROTEIN-RELATED"/>
    <property type="match status" value="1"/>
</dbReference>
<name>A0A1U7WQT5_NICSY</name>
<dbReference type="InterPro" id="IPR004252">
    <property type="entry name" value="Probable_transposase_24"/>
</dbReference>
<dbReference type="RefSeq" id="XP_009780943.1">
    <property type="nucleotide sequence ID" value="XM_009782641.1"/>
</dbReference>
<reference evidence="3" key="2">
    <citation type="submission" date="2025-08" db="UniProtKB">
        <authorList>
            <consortium name="RefSeq"/>
        </authorList>
    </citation>
    <scope>IDENTIFICATION</scope>
    <source>
        <tissue evidence="3">Leaf</tissue>
    </source>
</reference>
<gene>
    <name evidence="3" type="primary">LOC104229913</name>
</gene>
<proteinExistence type="predicted"/>
<feature type="compositionally biased region" description="Polar residues" evidence="1">
    <location>
        <begin position="1"/>
        <end position="24"/>
    </location>
</feature>
<keyword evidence="2" id="KW-1185">Reference proteome</keyword>
<dbReference type="PANTHER" id="PTHR33144:SF35">
    <property type="entry name" value="TRANSPOSASE, PTTA_EN_SPM, PLANT-RELATED"/>
    <property type="match status" value="1"/>
</dbReference>
<evidence type="ECO:0000313" key="3">
    <source>
        <dbReference type="RefSeq" id="XP_009780943.1"/>
    </source>
</evidence>
<sequence>MQSETTTPTTDSLEEQLQLNSTTVDEQEQCEHQGDSARKRKRGKTKMLSVHGRCERKLIIVNENNQPIGPTKDVVAELGSFLVTLARNASLCPLDIFDWRKMDTKEDLWAYTKEKYDIPDTAKKWTLDAIQAAWRRQKSNLKEHHFDAYANDEIRMQKRSEYIPASQFKDLLKYWNSEKFQRMSKTNIENRKQLKNSHTVGKKSFAIVRNELVEKRRTLLTRYHYESSLWLQDQENLEGHRRILMKIQLVKLLKWKKLKHNKVKMAAALLMHLQPFWDLNIQGDLDYMDEGLQELL</sequence>